<comment type="caution">
    <text evidence="2">The sequence shown here is derived from an EMBL/GenBank/DDBJ whole genome shotgun (WGS) entry which is preliminary data.</text>
</comment>
<dbReference type="Gene3D" id="3.40.640.10">
    <property type="entry name" value="Type I PLP-dependent aspartate aminotransferase-like (Major domain)"/>
    <property type="match status" value="1"/>
</dbReference>
<protein>
    <submittedName>
        <fullName evidence="2">Aminotransferase class V-fold PLP-dependent enzyme</fullName>
    </submittedName>
</protein>
<evidence type="ECO:0000313" key="3">
    <source>
        <dbReference type="Proteomes" id="UP001596137"/>
    </source>
</evidence>
<dbReference type="EMBL" id="JBHSRF010000005">
    <property type="protein sequence ID" value="MFC6080639.1"/>
    <property type="molecule type" value="Genomic_DNA"/>
</dbReference>
<dbReference type="PANTHER" id="PTHR43586:SF21">
    <property type="entry name" value="PYRIDOXAL PHOSPHATE (PLP)-DEPENDENT ASPARTATE AMINOTRANSFERASE SUPERFAMILY"/>
    <property type="match status" value="1"/>
</dbReference>
<dbReference type="SUPFAM" id="SSF53383">
    <property type="entry name" value="PLP-dependent transferases"/>
    <property type="match status" value="1"/>
</dbReference>
<dbReference type="Gene3D" id="3.90.1150.10">
    <property type="entry name" value="Aspartate Aminotransferase, domain 1"/>
    <property type="match status" value="1"/>
</dbReference>
<evidence type="ECO:0000259" key="1">
    <source>
        <dbReference type="Pfam" id="PF00266"/>
    </source>
</evidence>
<feature type="domain" description="Aminotransferase class V" evidence="1">
    <location>
        <begin position="54"/>
        <end position="291"/>
    </location>
</feature>
<dbReference type="InterPro" id="IPR015422">
    <property type="entry name" value="PyrdxlP-dep_Trfase_small"/>
</dbReference>
<keyword evidence="3" id="KW-1185">Reference proteome</keyword>
<sequence length="343" mass="36529">MGMDIAGVQGLWDPMPGWLDTASYGLPPRPAFEDLQRALADWRVGRTSWRPWNDATTRARAAFATMMGVPGEDVMVGATVSQMLAPVASSLPPGSRVVLPEEEFTSNLFPWAVSADVRTVPLDHLAEAVDAGTRVVAFSLVQSADGRLAPVDDILSAARAHDALVAVDASQACGWLPVDASRFDVLVCGAYKWLMAPRGAAYGYLSPRARAGMRPTAANWYAGSDPGGSFYGPPLRLAQDARAFDLSPAWFCQVGAAPALELLNEIGIEAVHAHDTALAARFLTALDREPTGSAIVTVDFPDAERRLEAAGIRSSVRAGKVRASFHLYTTPDDVDQAVKALTA</sequence>
<dbReference type="GO" id="GO:0008483">
    <property type="term" value="F:transaminase activity"/>
    <property type="evidence" value="ECO:0007669"/>
    <property type="project" value="UniProtKB-KW"/>
</dbReference>
<gene>
    <name evidence="2" type="ORF">ACFP1K_05680</name>
</gene>
<dbReference type="Pfam" id="PF00266">
    <property type="entry name" value="Aminotran_5"/>
    <property type="match status" value="1"/>
</dbReference>
<dbReference type="PANTHER" id="PTHR43586">
    <property type="entry name" value="CYSTEINE DESULFURASE"/>
    <property type="match status" value="1"/>
</dbReference>
<reference evidence="3" key="1">
    <citation type="journal article" date="2019" name="Int. J. Syst. Evol. Microbiol.">
        <title>The Global Catalogue of Microorganisms (GCM) 10K type strain sequencing project: providing services to taxonomists for standard genome sequencing and annotation.</title>
        <authorList>
            <consortium name="The Broad Institute Genomics Platform"/>
            <consortium name="The Broad Institute Genome Sequencing Center for Infectious Disease"/>
            <person name="Wu L."/>
            <person name="Ma J."/>
        </authorList>
    </citation>
    <scope>NUCLEOTIDE SEQUENCE [LARGE SCALE GENOMIC DNA]</scope>
    <source>
        <strain evidence="3">JCM 30346</strain>
    </source>
</reference>
<keyword evidence="2" id="KW-0808">Transferase</keyword>
<name>A0ABW1ND95_9ACTN</name>
<organism evidence="2 3">
    <name type="scientific">Sphaerisporangium aureirubrum</name>
    <dbReference type="NCBI Taxonomy" id="1544736"/>
    <lineage>
        <taxon>Bacteria</taxon>
        <taxon>Bacillati</taxon>
        <taxon>Actinomycetota</taxon>
        <taxon>Actinomycetes</taxon>
        <taxon>Streptosporangiales</taxon>
        <taxon>Streptosporangiaceae</taxon>
        <taxon>Sphaerisporangium</taxon>
    </lineage>
</organism>
<dbReference type="InterPro" id="IPR015424">
    <property type="entry name" value="PyrdxlP-dep_Trfase"/>
</dbReference>
<evidence type="ECO:0000313" key="2">
    <source>
        <dbReference type="EMBL" id="MFC6080639.1"/>
    </source>
</evidence>
<accession>A0ABW1ND95</accession>
<proteinExistence type="predicted"/>
<dbReference type="Proteomes" id="UP001596137">
    <property type="component" value="Unassembled WGS sequence"/>
</dbReference>
<dbReference type="RefSeq" id="WP_380747627.1">
    <property type="nucleotide sequence ID" value="NZ_JBHSRF010000005.1"/>
</dbReference>
<dbReference type="InterPro" id="IPR000192">
    <property type="entry name" value="Aminotrans_V_dom"/>
</dbReference>
<dbReference type="InterPro" id="IPR015421">
    <property type="entry name" value="PyrdxlP-dep_Trfase_major"/>
</dbReference>
<keyword evidence="2" id="KW-0032">Aminotransferase</keyword>